<dbReference type="PANTHER" id="PTHR30026:SF20">
    <property type="entry name" value="OUTER MEMBRANE PROTEIN TOLC"/>
    <property type="match status" value="1"/>
</dbReference>
<dbReference type="EMBL" id="JANUGU010000001">
    <property type="protein sequence ID" value="MCS0657804.1"/>
    <property type="molecule type" value="Genomic_DNA"/>
</dbReference>
<proteinExistence type="predicted"/>
<organism evidence="7 8">
    <name type="scientific">Massilia terrae</name>
    <dbReference type="NCBI Taxonomy" id="1811224"/>
    <lineage>
        <taxon>Bacteria</taxon>
        <taxon>Pseudomonadati</taxon>
        <taxon>Pseudomonadota</taxon>
        <taxon>Betaproteobacteria</taxon>
        <taxon>Burkholderiales</taxon>
        <taxon>Oxalobacteraceae</taxon>
        <taxon>Telluria group</taxon>
        <taxon>Massilia</taxon>
    </lineage>
</organism>
<evidence type="ECO:0000256" key="4">
    <source>
        <dbReference type="ARBA" id="ARBA00023136"/>
    </source>
</evidence>
<evidence type="ECO:0000256" key="2">
    <source>
        <dbReference type="ARBA" id="ARBA00022452"/>
    </source>
</evidence>
<keyword evidence="3" id="KW-0812">Transmembrane</keyword>
<keyword evidence="2" id="KW-1134">Transmembrane beta strand</keyword>
<protein>
    <submittedName>
        <fullName evidence="7">TolC family protein</fullName>
    </submittedName>
</protein>
<keyword evidence="4" id="KW-0472">Membrane</keyword>
<accession>A0ABT2CV23</accession>
<evidence type="ECO:0000256" key="1">
    <source>
        <dbReference type="ARBA" id="ARBA00004442"/>
    </source>
</evidence>
<gene>
    <name evidence="7" type="ORF">NX778_06970</name>
</gene>
<dbReference type="RefSeq" id="WP_258810946.1">
    <property type="nucleotide sequence ID" value="NZ_JANUGU010000001.1"/>
</dbReference>
<dbReference type="SUPFAM" id="SSF56954">
    <property type="entry name" value="Outer membrane efflux proteins (OEP)"/>
    <property type="match status" value="1"/>
</dbReference>
<keyword evidence="8" id="KW-1185">Reference proteome</keyword>
<evidence type="ECO:0000256" key="6">
    <source>
        <dbReference type="SAM" id="SignalP"/>
    </source>
</evidence>
<dbReference type="Proteomes" id="UP001204621">
    <property type="component" value="Unassembled WGS sequence"/>
</dbReference>
<evidence type="ECO:0000256" key="3">
    <source>
        <dbReference type="ARBA" id="ARBA00022692"/>
    </source>
</evidence>
<evidence type="ECO:0000313" key="8">
    <source>
        <dbReference type="Proteomes" id="UP001204621"/>
    </source>
</evidence>
<comment type="subcellular location">
    <subcellularLocation>
        <location evidence="1">Cell outer membrane</location>
    </subcellularLocation>
</comment>
<keyword evidence="5" id="KW-0998">Cell outer membrane</keyword>
<reference evidence="7 8" key="1">
    <citation type="submission" date="2022-08" db="EMBL/GenBank/DDBJ databases">
        <title>Reclassification of Massilia species as members of the genera Telluria, Duganella, Pseudoduganella, Mokoshia gen. nov. and Zemynaea gen. nov. using orthogonal and non-orthogonal genome-based approaches.</title>
        <authorList>
            <person name="Bowman J.P."/>
        </authorList>
    </citation>
    <scope>NUCLEOTIDE SEQUENCE [LARGE SCALE GENOMIC DNA]</scope>
    <source>
        <strain evidence="7 8">JCM 31606</strain>
    </source>
</reference>
<feature type="signal peptide" evidence="6">
    <location>
        <begin position="1"/>
        <end position="31"/>
    </location>
</feature>
<dbReference type="InterPro" id="IPR051906">
    <property type="entry name" value="TolC-like"/>
</dbReference>
<dbReference type="PANTHER" id="PTHR30026">
    <property type="entry name" value="OUTER MEMBRANE PROTEIN TOLC"/>
    <property type="match status" value="1"/>
</dbReference>
<dbReference type="Gene3D" id="1.20.1600.10">
    <property type="entry name" value="Outer membrane efflux proteins (OEP)"/>
    <property type="match status" value="1"/>
</dbReference>
<evidence type="ECO:0000313" key="7">
    <source>
        <dbReference type="EMBL" id="MCS0657804.1"/>
    </source>
</evidence>
<evidence type="ECO:0000256" key="5">
    <source>
        <dbReference type="ARBA" id="ARBA00023237"/>
    </source>
</evidence>
<feature type="chain" id="PRO_5045800561" evidence="6">
    <location>
        <begin position="32"/>
        <end position="434"/>
    </location>
</feature>
<comment type="caution">
    <text evidence="7">The sequence shown here is derived from an EMBL/GenBank/DDBJ whole genome shotgun (WGS) entry which is preliminary data.</text>
</comment>
<name>A0ABT2CV23_9BURK</name>
<keyword evidence="6" id="KW-0732">Signal</keyword>
<sequence>MLFHFDLAVLRRRVTPALLSLALAASGPAAATSLSLPEAQKRALDRSLQLRAQDAAVTASRELAVAARQLPDPMLKAGIDNLPLSGAERYSLGRDSMTMRRIGIEQELTRGATRDLRAERYERQADKTRAEQAAAAAAIERDTALAWLDLYYAGQMAQLVAEQAGQADAQAEAAQAGFRGGRASQADLLAARSAAVLVRDRAATIERQRLNAATMLARWVGDLPDPSPAGVPDITRLRHNPETLPSQLDHHPEVAVMTRAEELARTEARLADAESRPDWRVELAYQQRGPDYPNMVSFGVAVPLQWDRKHRQDRQVAAQLALADQARDERDEALRAHSAETRAEIGEWRTGLERLARYREELLPLARERAEAQLAAFRGGKAALTDVIAARATELDTRLQALQLEAETARLWARLNFLLPTTQMNTITAKQEAQ</sequence>